<reference evidence="17 18" key="1">
    <citation type="submission" date="2020-07" db="EMBL/GenBank/DDBJ databases">
        <title>Facklamia lactis sp. nov., isolated from raw milk.</title>
        <authorList>
            <person name="Doll E.V."/>
            <person name="Huptas C."/>
            <person name="Staib L."/>
            <person name="Wenning M."/>
            <person name="Scherer S."/>
        </authorList>
    </citation>
    <scope>NUCLEOTIDE SEQUENCE [LARGE SCALE GENOMIC DNA]</scope>
    <source>
        <strain evidence="17 18">DSM 111018</strain>
    </source>
</reference>
<comment type="caution">
    <text evidence="17">The sequence shown here is derived from an EMBL/GenBank/DDBJ whole genome shotgun (WGS) entry which is preliminary data.</text>
</comment>
<evidence type="ECO:0000256" key="5">
    <source>
        <dbReference type="ARBA" id="ARBA00008378"/>
    </source>
</evidence>
<evidence type="ECO:0000313" key="17">
    <source>
        <dbReference type="EMBL" id="MBG9985974.1"/>
    </source>
</evidence>
<evidence type="ECO:0000256" key="3">
    <source>
        <dbReference type="ARBA" id="ARBA00004065"/>
    </source>
</evidence>
<keyword evidence="18" id="KW-1185">Reference proteome</keyword>
<comment type="cofactor">
    <cofactor evidence="14 15">
        <name>Mn(2+)</name>
        <dbReference type="ChEBI" id="CHEBI:29035"/>
    </cofactor>
    <cofactor evidence="14 15">
        <name>Mg(2+)</name>
        <dbReference type="ChEBI" id="CHEBI:18420"/>
    </cofactor>
    <text evidence="14 15">Manganese or magnesium. Binds 1 divalent metal ion per monomer in the absence of substrate. May bind a second metal ion after substrate binding.</text>
</comment>
<dbReference type="PIRSF" id="PIRSF037748">
    <property type="entry name" value="RnhC"/>
    <property type="match status" value="1"/>
</dbReference>
<dbReference type="EC" id="3.1.26.4" evidence="6 14"/>
<evidence type="ECO:0000256" key="13">
    <source>
        <dbReference type="ARBA" id="ARBA00022842"/>
    </source>
</evidence>
<evidence type="ECO:0000256" key="2">
    <source>
        <dbReference type="ARBA" id="ARBA00001946"/>
    </source>
</evidence>
<evidence type="ECO:0000256" key="11">
    <source>
        <dbReference type="ARBA" id="ARBA00022759"/>
    </source>
</evidence>
<dbReference type="GO" id="GO:0004523">
    <property type="term" value="F:RNA-DNA hybrid ribonuclease activity"/>
    <property type="evidence" value="ECO:0007669"/>
    <property type="project" value="UniProtKB-EC"/>
</dbReference>
<comment type="function">
    <text evidence="3 14">Endonuclease that specifically degrades the RNA of RNA-DNA hybrids.</text>
</comment>
<keyword evidence="12 14" id="KW-0378">Hydrolase</keyword>
<dbReference type="InterPro" id="IPR001352">
    <property type="entry name" value="RNase_HII/HIII"/>
</dbReference>
<protein>
    <recommendedName>
        <fullName evidence="7 14">Ribonuclease HIII</fullName>
        <shortName evidence="14">RNase HIII</shortName>
        <ecNumber evidence="6 14">3.1.26.4</ecNumber>
    </recommendedName>
</protein>
<evidence type="ECO:0000313" key="18">
    <source>
        <dbReference type="Proteomes" id="UP000721415"/>
    </source>
</evidence>
<comment type="cofactor">
    <cofactor evidence="2">
        <name>Mg(2+)</name>
        <dbReference type="ChEBI" id="CHEBI:18420"/>
    </cofactor>
</comment>
<evidence type="ECO:0000259" key="16">
    <source>
        <dbReference type="PROSITE" id="PS51975"/>
    </source>
</evidence>
<evidence type="ECO:0000256" key="12">
    <source>
        <dbReference type="ARBA" id="ARBA00022801"/>
    </source>
</evidence>
<dbReference type="Gene3D" id="3.30.420.10">
    <property type="entry name" value="Ribonuclease H-like superfamily/Ribonuclease H"/>
    <property type="match status" value="1"/>
</dbReference>
<comment type="subcellular location">
    <subcellularLocation>
        <location evidence="4 14">Cytoplasm</location>
    </subcellularLocation>
</comment>
<comment type="catalytic activity">
    <reaction evidence="1 14 15">
        <text>Endonucleolytic cleavage to 5'-phosphomonoester.</text>
        <dbReference type="EC" id="3.1.26.4"/>
    </reaction>
</comment>
<keyword evidence="11 14" id="KW-0255">Endonuclease</keyword>
<feature type="domain" description="RNase H type-2" evidence="16">
    <location>
        <begin position="90"/>
        <end position="309"/>
    </location>
</feature>
<evidence type="ECO:0000256" key="15">
    <source>
        <dbReference type="PROSITE-ProRule" id="PRU01319"/>
    </source>
</evidence>
<dbReference type="InterPro" id="IPR024567">
    <property type="entry name" value="RNase_HII/HIII_dom"/>
</dbReference>
<dbReference type="Proteomes" id="UP000721415">
    <property type="component" value="Unassembled WGS sequence"/>
</dbReference>
<sequence>MTNATLKVNQTTLKKMEAYYQNDLVSPVPYSQFRAKRNGVSITAYQSGKVLFQGHQAESEASIWQQNAIQLAEGQTSQSLSSIPKNITSYSLIGSDEVGNGSYFGPLTVCAVYLDSQRQALVQELGVKDSKKLSDKEIQQIAQNLKHTVPYHLTIVNPAKYNQLIKQYNANAMKAKLHNFTIQQLISKLDDVQMNNLQGVLIDQFTPEKNYFRHLQSDSNVYQGKIFFAKKAESLHLAVACASIIARDAFVTSLSRLGAKYGKILPSGASPKVDLFAAQLIDKYGLGALESTAKLHFANTKKAYKLSKKYH</sequence>
<dbReference type="PANTHER" id="PTHR10954:SF23">
    <property type="entry name" value="RIBONUCLEASE"/>
    <property type="match status" value="1"/>
</dbReference>
<accession>A0ABS0LPJ9</accession>
<dbReference type="InterPro" id="IPR004641">
    <property type="entry name" value="RNase_HIII"/>
</dbReference>
<dbReference type="InterPro" id="IPR024568">
    <property type="entry name" value="RNase_HIII_N"/>
</dbReference>
<dbReference type="InterPro" id="IPR012295">
    <property type="entry name" value="TBP_dom_sf"/>
</dbReference>
<evidence type="ECO:0000256" key="10">
    <source>
        <dbReference type="ARBA" id="ARBA00022723"/>
    </source>
</evidence>
<comment type="similarity">
    <text evidence="5 14">Belongs to the RNase HII family. RnhC subfamily.</text>
</comment>
<keyword evidence="10 14" id="KW-0479">Metal-binding</keyword>
<gene>
    <name evidence="14" type="primary">rnhC</name>
    <name evidence="17" type="ORF">HZY91_03585</name>
</gene>
<dbReference type="EMBL" id="JACBXQ010000002">
    <property type="protein sequence ID" value="MBG9985974.1"/>
    <property type="molecule type" value="Genomic_DNA"/>
</dbReference>
<organism evidence="17 18">
    <name type="scientific">Facklamia lactis</name>
    <dbReference type="NCBI Taxonomy" id="2749967"/>
    <lineage>
        <taxon>Bacteria</taxon>
        <taxon>Bacillati</taxon>
        <taxon>Bacillota</taxon>
        <taxon>Bacilli</taxon>
        <taxon>Lactobacillales</taxon>
        <taxon>Aerococcaceae</taxon>
        <taxon>Facklamia</taxon>
    </lineage>
</organism>
<feature type="binding site" evidence="14 15">
    <location>
        <position position="97"/>
    </location>
    <ligand>
        <name>a divalent metal cation</name>
        <dbReference type="ChEBI" id="CHEBI:60240"/>
    </ligand>
</feature>
<dbReference type="Pfam" id="PF11858">
    <property type="entry name" value="DUF3378"/>
    <property type="match status" value="1"/>
</dbReference>
<evidence type="ECO:0000256" key="14">
    <source>
        <dbReference type="HAMAP-Rule" id="MF_00053"/>
    </source>
</evidence>
<dbReference type="RefSeq" id="WP_197114888.1">
    <property type="nucleotide sequence ID" value="NZ_JACBXQ010000002.1"/>
</dbReference>
<name>A0ABS0LPJ9_9LACT</name>
<keyword evidence="9 14" id="KW-0540">Nuclease</keyword>
<dbReference type="PROSITE" id="PS51975">
    <property type="entry name" value="RNASE_H_2"/>
    <property type="match status" value="1"/>
</dbReference>
<evidence type="ECO:0000256" key="9">
    <source>
        <dbReference type="ARBA" id="ARBA00022722"/>
    </source>
</evidence>
<dbReference type="InterPro" id="IPR036397">
    <property type="entry name" value="RNaseH_sf"/>
</dbReference>
<dbReference type="InterPro" id="IPR012337">
    <property type="entry name" value="RNaseH-like_sf"/>
</dbReference>
<dbReference type="HAMAP" id="MF_00053">
    <property type="entry name" value="RNase_HIII"/>
    <property type="match status" value="1"/>
</dbReference>
<feature type="binding site" evidence="14 15">
    <location>
        <position position="96"/>
    </location>
    <ligand>
        <name>a divalent metal cation</name>
        <dbReference type="ChEBI" id="CHEBI:60240"/>
    </ligand>
</feature>
<feature type="binding site" evidence="14 15">
    <location>
        <position position="203"/>
    </location>
    <ligand>
        <name>a divalent metal cation</name>
        <dbReference type="ChEBI" id="CHEBI:60240"/>
    </ligand>
</feature>
<evidence type="ECO:0000256" key="1">
    <source>
        <dbReference type="ARBA" id="ARBA00000077"/>
    </source>
</evidence>
<evidence type="ECO:0000256" key="8">
    <source>
        <dbReference type="ARBA" id="ARBA00022490"/>
    </source>
</evidence>
<dbReference type="PANTHER" id="PTHR10954">
    <property type="entry name" value="RIBONUCLEASE H2 SUBUNIT A"/>
    <property type="match status" value="1"/>
</dbReference>
<evidence type="ECO:0000256" key="6">
    <source>
        <dbReference type="ARBA" id="ARBA00012180"/>
    </source>
</evidence>
<dbReference type="NCBIfam" id="TIGR00716">
    <property type="entry name" value="rnhC"/>
    <property type="match status" value="1"/>
</dbReference>
<keyword evidence="8 14" id="KW-0963">Cytoplasm</keyword>
<dbReference type="Pfam" id="PF01351">
    <property type="entry name" value="RNase_HII"/>
    <property type="match status" value="1"/>
</dbReference>
<dbReference type="SUPFAM" id="SSF53098">
    <property type="entry name" value="Ribonuclease H-like"/>
    <property type="match status" value="1"/>
</dbReference>
<evidence type="ECO:0000256" key="7">
    <source>
        <dbReference type="ARBA" id="ARBA00021407"/>
    </source>
</evidence>
<keyword evidence="13 14" id="KW-0460">Magnesium</keyword>
<dbReference type="Gene3D" id="3.30.310.10">
    <property type="entry name" value="TATA-Binding Protein"/>
    <property type="match status" value="1"/>
</dbReference>
<proteinExistence type="inferred from homology"/>
<evidence type="ECO:0000256" key="4">
    <source>
        <dbReference type="ARBA" id="ARBA00004496"/>
    </source>
</evidence>
<dbReference type="CDD" id="cd06590">
    <property type="entry name" value="RNase_HII_bacteria_HIII_like"/>
    <property type="match status" value="1"/>
</dbReference>
<dbReference type="CDD" id="cd14796">
    <property type="entry name" value="RNAse_HIII_N"/>
    <property type="match status" value="1"/>
</dbReference>